<evidence type="ECO:0000256" key="6">
    <source>
        <dbReference type="ARBA" id="ARBA00023157"/>
    </source>
</evidence>
<dbReference type="GO" id="GO:0019722">
    <property type="term" value="P:calcium-mediated signaling"/>
    <property type="evidence" value="ECO:0007669"/>
    <property type="project" value="TreeGrafter"/>
</dbReference>
<protein>
    <submittedName>
        <fullName evidence="8">Rapid ALkalinization Factor</fullName>
    </submittedName>
</protein>
<dbReference type="GO" id="GO:0009506">
    <property type="term" value="C:plasmodesma"/>
    <property type="evidence" value="ECO:0007669"/>
    <property type="project" value="TreeGrafter"/>
</dbReference>
<dbReference type="Pfam" id="PF05498">
    <property type="entry name" value="RALF"/>
    <property type="match status" value="1"/>
</dbReference>
<dbReference type="PANTHER" id="PTHR33136">
    <property type="entry name" value="RAPID ALKALINIZATION FACTOR-LIKE"/>
    <property type="match status" value="1"/>
</dbReference>
<keyword evidence="5 7" id="KW-0732">Signal</keyword>
<feature type="signal peptide" evidence="7">
    <location>
        <begin position="1"/>
        <end position="20"/>
    </location>
</feature>
<accession>A0A1R3I1J0</accession>
<keyword evidence="9" id="KW-1185">Reference proteome</keyword>
<name>A0A1R3I1J0_COCAP</name>
<dbReference type="OMA" id="MMDSEMN"/>
<evidence type="ECO:0000313" key="8">
    <source>
        <dbReference type="EMBL" id="OMO76446.1"/>
    </source>
</evidence>
<evidence type="ECO:0000256" key="7">
    <source>
        <dbReference type="SAM" id="SignalP"/>
    </source>
</evidence>
<organism evidence="8 9">
    <name type="scientific">Corchorus capsularis</name>
    <name type="common">Jute</name>
    <dbReference type="NCBI Taxonomy" id="210143"/>
    <lineage>
        <taxon>Eukaryota</taxon>
        <taxon>Viridiplantae</taxon>
        <taxon>Streptophyta</taxon>
        <taxon>Embryophyta</taxon>
        <taxon>Tracheophyta</taxon>
        <taxon>Spermatophyta</taxon>
        <taxon>Magnoliopsida</taxon>
        <taxon>eudicotyledons</taxon>
        <taxon>Gunneridae</taxon>
        <taxon>Pentapetalae</taxon>
        <taxon>rosids</taxon>
        <taxon>malvids</taxon>
        <taxon>Malvales</taxon>
        <taxon>Malvaceae</taxon>
        <taxon>Grewioideae</taxon>
        <taxon>Apeibeae</taxon>
        <taxon>Corchorus</taxon>
    </lineage>
</organism>
<dbReference type="GO" id="GO:0005179">
    <property type="term" value="F:hormone activity"/>
    <property type="evidence" value="ECO:0007669"/>
    <property type="project" value="UniProtKB-KW"/>
</dbReference>
<evidence type="ECO:0000256" key="1">
    <source>
        <dbReference type="ARBA" id="ARBA00004613"/>
    </source>
</evidence>
<evidence type="ECO:0000256" key="4">
    <source>
        <dbReference type="ARBA" id="ARBA00022702"/>
    </source>
</evidence>
<dbReference type="InterPro" id="IPR008801">
    <property type="entry name" value="RALF"/>
</dbReference>
<dbReference type="EMBL" id="AWWV01010883">
    <property type="protein sequence ID" value="OMO76446.1"/>
    <property type="molecule type" value="Genomic_DNA"/>
</dbReference>
<dbReference type="AlphaFoldDB" id="A0A1R3I1J0"/>
<feature type="chain" id="PRO_5012345157" evidence="7">
    <location>
        <begin position="21"/>
        <end position="117"/>
    </location>
</feature>
<comment type="similarity">
    <text evidence="2">Belongs to the plant rapid alkalinization factor (RALF) family.</text>
</comment>
<keyword evidence="4" id="KW-0372">Hormone</keyword>
<evidence type="ECO:0000313" key="9">
    <source>
        <dbReference type="Proteomes" id="UP000188268"/>
    </source>
</evidence>
<sequence>MGSKVWLMFLLLALAMAAEASWDLAHFGNDDDFNNSCSGGTCSSSVEDLTEALMMDSEMNRRQLAGRKRFWSYDALKANSIPCNRRGNSYYNCQNRRRANPYNRGCTVITHCYRFTG</sequence>
<gene>
    <name evidence="8" type="ORF">CCACVL1_15688</name>
</gene>
<reference evidence="8 9" key="1">
    <citation type="submission" date="2013-09" db="EMBL/GenBank/DDBJ databases">
        <title>Corchorus capsularis genome sequencing.</title>
        <authorList>
            <person name="Alam M."/>
            <person name="Haque M.S."/>
            <person name="Islam M.S."/>
            <person name="Emdad E.M."/>
            <person name="Islam M.M."/>
            <person name="Ahmed B."/>
            <person name="Halim A."/>
            <person name="Hossen Q.M.M."/>
            <person name="Hossain M.Z."/>
            <person name="Ahmed R."/>
            <person name="Khan M.M."/>
            <person name="Islam R."/>
            <person name="Rashid M.M."/>
            <person name="Khan S.A."/>
            <person name="Rahman M.S."/>
            <person name="Alam M."/>
        </authorList>
    </citation>
    <scope>NUCLEOTIDE SEQUENCE [LARGE SCALE GENOMIC DNA]</scope>
    <source>
        <strain evidence="9">cv. CVL-1</strain>
        <tissue evidence="8">Whole seedling</tissue>
    </source>
</reference>
<evidence type="ECO:0000256" key="3">
    <source>
        <dbReference type="ARBA" id="ARBA00022525"/>
    </source>
</evidence>
<comment type="subcellular location">
    <subcellularLocation>
        <location evidence="1">Secreted</location>
    </subcellularLocation>
</comment>
<dbReference type="Gramene" id="OMO76446">
    <property type="protein sequence ID" value="OMO76446"/>
    <property type="gene ID" value="CCACVL1_15688"/>
</dbReference>
<evidence type="ECO:0000256" key="2">
    <source>
        <dbReference type="ARBA" id="ARBA00009178"/>
    </source>
</evidence>
<keyword evidence="6" id="KW-1015">Disulfide bond</keyword>
<dbReference type="OrthoDB" id="1863600at2759"/>
<dbReference type="GO" id="GO:0040008">
    <property type="term" value="P:regulation of growth"/>
    <property type="evidence" value="ECO:0007669"/>
    <property type="project" value="UniProtKB-ARBA"/>
</dbReference>
<dbReference type="PANTHER" id="PTHR33136:SF89">
    <property type="entry name" value="PROTEIN RALF-LIKE 19"/>
    <property type="match status" value="1"/>
</dbReference>
<evidence type="ECO:0000256" key="5">
    <source>
        <dbReference type="ARBA" id="ARBA00022729"/>
    </source>
</evidence>
<keyword evidence="3" id="KW-0964">Secreted</keyword>
<comment type="caution">
    <text evidence="8">The sequence shown here is derived from an EMBL/GenBank/DDBJ whole genome shotgun (WGS) entry which is preliminary data.</text>
</comment>
<dbReference type="Proteomes" id="UP000188268">
    <property type="component" value="Unassembled WGS sequence"/>
</dbReference>
<proteinExistence type="inferred from homology"/>
<dbReference type="GO" id="GO:0005576">
    <property type="term" value="C:extracellular region"/>
    <property type="evidence" value="ECO:0007669"/>
    <property type="project" value="UniProtKB-SubCell"/>
</dbReference>